<dbReference type="PANTHER" id="PTHR34138:SF1">
    <property type="entry name" value="CELL SHAPE-DETERMINING PROTEIN MREC"/>
    <property type="match status" value="1"/>
</dbReference>
<evidence type="ECO:0000256" key="4">
    <source>
        <dbReference type="ARBA" id="ARBA00032089"/>
    </source>
</evidence>
<evidence type="ECO:0000256" key="5">
    <source>
        <dbReference type="PIRNR" id="PIRNR038471"/>
    </source>
</evidence>
<comment type="function">
    <text evidence="5">Involved in formation and maintenance of cell shape.</text>
</comment>
<comment type="caution">
    <text evidence="8">The sequence shown here is derived from an EMBL/GenBank/DDBJ whole genome shotgun (WGS) entry which is preliminary data.</text>
</comment>
<feature type="domain" description="Rod shape-determining protein MreC beta-barrel core" evidence="7">
    <location>
        <begin position="132"/>
        <end position="280"/>
    </location>
</feature>
<evidence type="ECO:0000259" key="7">
    <source>
        <dbReference type="Pfam" id="PF04085"/>
    </source>
</evidence>
<feature type="compositionally biased region" description="Low complexity" evidence="6">
    <location>
        <begin position="299"/>
        <end position="336"/>
    </location>
</feature>
<dbReference type="Gene3D" id="2.40.10.350">
    <property type="entry name" value="Rod shape-determining protein MreC, domain 2"/>
    <property type="match status" value="1"/>
</dbReference>
<sequence>MPLETLDRTPPPFFKQGPSALSQLVLLSALALFLMVADARFHLVQPLRAAIATVLYPAQWLALQPVQAAREFGGYLTDLKTARKTEEAVRRKLVEQSQRAGQVEQLLLENARLRGLLALRERIQVPSQAAQVLYDATDPYSRRVVIDKGQLQGIAPGSPVLDGEGVLGQVTQVYPFVSEVTLLIDRDQVIPVVNTRTGTRGVAFGDPTAQGGLLELRYMPTGEDVKEGDLLSTSGIDGVYPPGLPVARVVSVDRQGDSSFARILCQPLAQLQGATQVMVLTPMAQVAPPPIAAAPAAPPAAAAQPVTKADGKPAAKAAGKSGAASAARPANRRSAP</sequence>
<dbReference type="Proteomes" id="UP001589834">
    <property type="component" value="Unassembled WGS sequence"/>
</dbReference>
<evidence type="ECO:0000256" key="1">
    <source>
        <dbReference type="ARBA" id="ARBA00009369"/>
    </source>
</evidence>
<evidence type="ECO:0000256" key="6">
    <source>
        <dbReference type="SAM" id="MobiDB-lite"/>
    </source>
</evidence>
<organism evidence="8 9">
    <name type="scientific">Ottowia pentelensis</name>
    <dbReference type="NCBI Taxonomy" id="511108"/>
    <lineage>
        <taxon>Bacteria</taxon>
        <taxon>Pseudomonadati</taxon>
        <taxon>Pseudomonadota</taxon>
        <taxon>Betaproteobacteria</taxon>
        <taxon>Burkholderiales</taxon>
        <taxon>Comamonadaceae</taxon>
        <taxon>Ottowia</taxon>
    </lineage>
</organism>
<dbReference type="Pfam" id="PF04085">
    <property type="entry name" value="MreC"/>
    <property type="match status" value="1"/>
</dbReference>
<evidence type="ECO:0000256" key="2">
    <source>
        <dbReference type="ARBA" id="ARBA00013855"/>
    </source>
</evidence>
<comment type="similarity">
    <text evidence="1 5">Belongs to the MreC family.</text>
</comment>
<keyword evidence="9" id="KW-1185">Reference proteome</keyword>
<name>A0ABV6PVV6_9BURK</name>
<dbReference type="InterPro" id="IPR042177">
    <property type="entry name" value="Cell/Rod_1"/>
</dbReference>
<dbReference type="Gene3D" id="2.40.10.340">
    <property type="entry name" value="Rod shape-determining protein MreC, domain 1"/>
    <property type="match status" value="1"/>
</dbReference>
<evidence type="ECO:0000313" key="9">
    <source>
        <dbReference type="Proteomes" id="UP001589834"/>
    </source>
</evidence>
<dbReference type="NCBIfam" id="TIGR00219">
    <property type="entry name" value="mreC"/>
    <property type="match status" value="1"/>
</dbReference>
<dbReference type="RefSeq" id="WP_377483009.1">
    <property type="nucleotide sequence ID" value="NZ_JBHLTN010000020.1"/>
</dbReference>
<reference evidence="8 9" key="1">
    <citation type="submission" date="2024-09" db="EMBL/GenBank/DDBJ databases">
        <authorList>
            <person name="Sun Q."/>
            <person name="Mori K."/>
        </authorList>
    </citation>
    <scope>NUCLEOTIDE SEQUENCE [LARGE SCALE GENOMIC DNA]</scope>
    <source>
        <strain evidence="8 9">NCAIM B.02336</strain>
    </source>
</reference>
<feature type="region of interest" description="Disordered" evidence="6">
    <location>
        <begin position="293"/>
        <end position="336"/>
    </location>
</feature>
<proteinExistence type="inferred from homology"/>
<accession>A0ABV6PVV6</accession>
<dbReference type="InterPro" id="IPR007221">
    <property type="entry name" value="MreC"/>
</dbReference>
<dbReference type="EMBL" id="JBHLTN010000020">
    <property type="protein sequence ID" value="MFC0593083.1"/>
    <property type="molecule type" value="Genomic_DNA"/>
</dbReference>
<dbReference type="PIRSF" id="PIRSF038471">
    <property type="entry name" value="MreC"/>
    <property type="match status" value="1"/>
</dbReference>
<evidence type="ECO:0000313" key="8">
    <source>
        <dbReference type="EMBL" id="MFC0593083.1"/>
    </source>
</evidence>
<protein>
    <recommendedName>
        <fullName evidence="2 5">Cell shape-determining protein MreC</fullName>
    </recommendedName>
    <alternativeName>
        <fullName evidence="4 5">Cell shape protein MreC</fullName>
    </alternativeName>
</protein>
<keyword evidence="3 5" id="KW-0133">Cell shape</keyword>
<gene>
    <name evidence="8" type="primary">mreC</name>
    <name evidence="8" type="ORF">ACFFGG_10990</name>
</gene>
<dbReference type="PANTHER" id="PTHR34138">
    <property type="entry name" value="CELL SHAPE-DETERMINING PROTEIN MREC"/>
    <property type="match status" value="1"/>
</dbReference>
<dbReference type="InterPro" id="IPR055342">
    <property type="entry name" value="MreC_beta-barrel_core"/>
</dbReference>
<dbReference type="InterPro" id="IPR042175">
    <property type="entry name" value="Cell/Rod_MreC_2"/>
</dbReference>
<evidence type="ECO:0000256" key="3">
    <source>
        <dbReference type="ARBA" id="ARBA00022960"/>
    </source>
</evidence>